<dbReference type="AlphaFoldDB" id="A0AAW8JGG7"/>
<dbReference type="RefSeq" id="WP_308955676.1">
    <property type="nucleotide sequence ID" value="NZ_JAVICY010000006.1"/>
</dbReference>
<sequence length="353" mass="41242">MKQKKYLLEQLDRPILAIQSIEASYGQILILTDSAKLYGFDIQKNQLQYLSSIQLPVLGEDKDHYFGAPTYKLYASQNGLYAAVVVDHGQFANVFNISSGETILQIDAKQYYEYTVGFSFAFSRYNNDDICIFRTDWNRLDAYNLTQNTLMTQRHIDAYKDQLPLHYLDYFHGNLYVSPNHQRILDDGWVWQPVNIPRIWSLPDWFSKNPYESEDGHSLRQLSYRDDWNYPMCWLTDTTIALWHTLIWDMEQYESVESDNSQGYGVRLYSLVEIDEGSVWAMPEQTQKVMALFADQKLLIIVGNENISFYSTTKFSKLAEFPNQRAQVQHSSSHCLFSFQEKTLLSLDYSDLI</sequence>
<evidence type="ECO:0000313" key="1">
    <source>
        <dbReference type="EMBL" id="MDQ9071318.1"/>
    </source>
</evidence>
<dbReference type="EMBL" id="JAVIDA010000007">
    <property type="protein sequence ID" value="MDQ9071318.1"/>
    <property type="molecule type" value="Genomic_DNA"/>
</dbReference>
<accession>A0AAW8JGG7</accession>
<comment type="caution">
    <text evidence="1">The sequence shown here is derived from an EMBL/GenBank/DDBJ whole genome shotgun (WGS) entry which is preliminary data.</text>
</comment>
<dbReference type="Proteomes" id="UP001243195">
    <property type="component" value="Unassembled WGS sequence"/>
</dbReference>
<gene>
    <name evidence="1" type="ORF">RFH51_07610</name>
</gene>
<evidence type="ECO:0000313" key="2">
    <source>
        <dbReference type="Proteomes" id="UP001243195"/>
    </source>
</evidence>
<organism evidence="1 2">
    <name type="scientific">Acinetobacter gerneri</name>
    <dbReference type="NCBI Taxonomy" id="202952"/>
    <lineage>
        <taxon>Bacteria</taxon>
        <taxon>Pseudomonadati</taxon>
        <taxon>Pseudomonadota</taxon>
        <taxon>Gammaproteobacteria</taxon>
        <taxon>Moraxellales</taxon>
        <taxon>Moraxellaceae</taxon>
        <taxon>Acinetobacter</taxon>
    </lineage>
</organism>
<protein>
    <submittedName>
        <fullName evidence="1">Uncharacterized protein</fullName>
    </submittedName>
</protein>
<name>A0AAW8JGG7_9GAMM</name>
<proteinExistence type="predicted"/>
<reference evidence="1" key="1">
    <citation type="submission" date="2023-08" db="EMBL/GenBank/DDBJ databases">
        <title>Emergence of clinically-relevant ST2 carbapenem-resistant Acinetobacter baumannii strains in hospital sewages in Zhejiang, East of China.</title>
        <authorList>
            <person name="Kaichao C."/>
            <person name="Zhang R."/>
        </authorList>
    </citation>
    <scope>NUCLEOTIDE SEQUENCE</scope>
    <source>
        <strain evidence="1">M-SY-60</strain>
    </source>
</reference>